<dbReference type="SUPFAM" id="SSF52156">
    <property type="entry name" value="Initiation factor IF2/eIF5b, domain 3"/>
    <property type="match status" value="1"/>
</dbReference>
<dbReference type="InterPro" id="IPR006847">
    <property type="entry name" value="IF2_N"/>
</dbReference>
<dbReference type="CDD" id="cd03702">
    <property type="entry name" value="IF2_mtIF2_II"/>
    <property type="match status" value="1"/>
</dbReference>
<dbReference type="FunFam" id="2.40.30.10:FF:000008">
    <property type="entry name" value="Translation initiation factor IF-2"/>
    <property type="match status" value="1"/>
</dbReference>
<keyword evidence="2 9" id="KW-0396">Initiation factor</keyword>
<dbReference type="Pfam" id="PF04760">
    <property type="entry name" value="IF2_N"/>
    <property type="match status" value="1"/>
</dbReference>
<protein>
    <recommendedName>
        <fullName evidence="7">Translation initiation factor IF-2, chloroplastic</fullName>
    </recommendedName>
</protein>
<dbReference type="InterPro" id="IPR009000">
    <property type="entry name" value="Transl_B-barrel_sf"/>
</dbReference>
<geneLocation type="chloroplast" evidence="9"/>
<dbReference type="Pfam" id="PF00009">
    <property type="entry name" value="GTP_EFTU"/>
    <property type="match status" value="1"/>
</dbReference>
<dbReference type="RefSeq" id="YP_009391653.1">
    <property type="nucleotide sequence ID" value="NC_035259.1"/>
</dbReference>
<dbReference type="PROSITE" id="PS51722">
    <property type="entry name" value="G_TR_2"/>
    <property type="match status" value="1"/>
</dbReference>
<dbReference type="NCBIfam" id="TIGR00487">
    <property type="entry name" value="IF-2"/>
    <property type="match status" value="1"/>
</dbReference>
<dbReference type="InterPro" id="IPR023115">
    <property type="entry name" value="TIF_IF2_dom3"/>
</dbReference>
<dbReference type="FunFam" id="3.40.50.300:FF:000019">
    <property type="entry name" value="Translation initiation factor IF-2"/>
    <property type="match status" value="1"/>
</dbReference>
<comment type="function">
    <text evidence="6">One of the essential components for the initiation of protein synthesis. Protects formylmethionyl-tRNA from spontaneous hydrolysis and promotes its binding to the 30S ribosomal subunits. Also involved in the hydrolysis of GTP during the formation of the 70S ribosomal complex.</text>
</comment>
<dbReference type="SUPFAM" id="SSF52540">
    <property type="entry name" value="P-loop containing nucleoside triphosphate hydrolases"/>
    <property type="match status" value="1"/>
</dbReference>
<dbReference type="CDD" id="cd03692">
    <property type="entry name" value="mtIF2_IVc"/>
    <property type="match status" value="1"/>
</dbReference>
<dbReference type="InterPro" id="IPR044145">
    <property type="entry name" value="IF2_II"/>
</dbReference>
<dbReference type="NCBIfam" id="TIGR00231">
    <property type="entry name" value="small_GTP"/>
    <property type="match status" value="1"/>
</dbReference>
<evidence type="ECO:0000256" key="5">
    <source>
        <dbReference type="ARBA" id="ARBA00023134"/>
    </source>
</evidence>
<proteinExistence type="inferred from homology"/>
<dbReference type="GO" id="GO:0003924">
    <property type="term" value="F:GTPase activity"/>
    <property type="evidence" value="ECO:0007669"/>
    <property type="project" value="InterPro"/>
</dbReference>
<evidence type="ECO:0000256" key="7">
    <source>
        <dbReference type="ARBA" id="ARBA00044105"/>
    </source>
</evidence>
<evidence type="ECO:0000256" key="1">
    <source>
        <dbReference type="ARBA" id="ARBA00007733"/>
    </source>
</evidence>
<dbReference type="InterPro" id="IPR036925">
    <property type="entry name" value="TIF_IF2_dom3_sf"/>
</dbReference>
<dbReference type="PRINTS" id="PR00315">
    <property type="entry name" value="ELONGATNFCT"/>
</dbReference>
<dbReference type="InterPro" id="IPR027417">
    <property type="entry name" value="P-loop_NTPase"/>
</dbReference>
<dbReference type="InterPro" id="IPR005225">
    <property type="entry name" value="Small_GTP-bd"/>
</dbReference>
<keyword evidence="3" id="KW-0547">Nucleotide-binding</keyword>
<dbReference type="InterPro" id="IPR000178">
    <property type="entry name" value="TF_IF2_bacterial-like"/>
</dbReference>
<dbReference type="Pfam" id="PF22042">
    <property type="entry name" value="EF-G_D2"/>
    <property type="match status" value="1"/>
</dbReference>
<dbReference type="Gene3D" id="3.40.50.10050">
    <property type="entry name" value="Translation initiation factor IF- 2, domain 3"/>
    <property type="match status" value="1"/>
</dbReference>
<evidence type="ECO:0000256" key="2">
    <source>
        <dbReference type="ARBA" id="ARBA00022540"/>
    </source>
</evidence>
<keyword evidence="9" id="KW-0150">Chloroplast</keyword>
<dbReference type="Gene3D" id="2.40.30.10">
    <property type="entry name" value="Translation factors"/>
    <property type="match status" value="2"/>
</dbReference>
<evidence type="ECO:0000259" key="8">
    <source>
        <dbReference type="PROSITE" id="PS51722"/>
    </source>
</evidence>
<dbReference type="PANTHER" id="PTHR43381:SF5">
    <property type="entry name" value="TR-TYPE G DOMAIN-CONTAINING PROTEIN"/>
    <property type="match status" value="1"/>
</dbReference>
<dbReference type="CDD" id="cd01887">
    <property type="entry name" value="IF2_eIF5B"/>
    <property type="match status" value="1"/>
</dbReference>
<evidence type="ECO:0000256" key="6">
    <source>
        <dbReference type="ARBA" id="ARBA00025162"/>
    </source>
</evidence>
<keyword evidence="9" id="KW-0934">Plastid</keyword>
<dbReference type="GO" id="GO:0005829">
    <property type="term" value="C:cytosol"/>
    <property type="evidence" value="ECO:0007669"/>
    <property type="project" value="TreeGrafter"/>
</dbReference>
<accession>A0A1Z1M115</accession>
<keyword evidence="5" id="KW-0342">GTP-binding</keyword>
<dbReference type="PANTHER" id="PTHR43381">
    <property type="entry name" value="TRANSLATION INITIATION FACTOR IF-2-RELATED"/>
    <property type="match status" value="1"/>
</dbReference>
<dbReference type="Gene3D" id="3.40.50.300">
    <property type="entry name" value="P-loop containing nucleotide triphosphate hydrolases"/>
    <property type="match status" value="1"/>
</dbReference>
<reference evidence="9" key="1">
    <citation type="journal article" date="2017" name="J. Phycol.">
        <title>Analysis of chloroplast genomes and a supermatrix inform reclassification of the Rhodomelaceae (Rhodophyta).</title>
        <authorList>
            <person name="Diaz-Tapia P."/>
            <person name="Maggs C.A."/>
            <person name="West J.A."/>
            <person name="Verbruggen H."/>
        </authorList>
    </citation>
    <scope>NUCLEOTIDE SEQUENCE</scope>
    <source>
        <strain evidence="9">HV1501</strain>
    </source>
</reference>
<gene>
    <name evidence="9" type="primary">infB</name>
</gene>
<dbReference type="SUPFAM" id="SSF50447">
    <property type="entry name" value="Translation proteins"/>
    <property type="match status" value="2"/>
</dbReference>
<organism evidence="9">
    <name type="scientific">Laurenciella marilzae</name>
    <dbReference type="NCBI Taxonomy" id="1413812"/>
    <lineage>
        <taxon>Eukaryota</taxon>
        <taxon>Rhodophyta</taxon>
        <taxon>Florideophyceae</taxon>
        <taxon>Rhodymeniophycidae</taxon>
        <taxon>Ceramiales</taxon>
        <taxon>Rhodomelaceae</taxon>
        <taxon>Laurencieae</taxon>
        <taxon>Laurenciella</taxon>
    </lineage>
</organism>
<keyword evidence="4" id="KW-0648">Protein biosynthesis</keyword>
<dbReference type="FunFam" id="3.40.50.10050:FF:000001">
    <property type="entry name" value="Translation initiation factor IF-2"/>
    <property type="match status" value="1"/>
</dbReference>
<name>A0A1Z1M115_9FLOR</name>
<dbReference type="GO" id="GO:0003743">
    <property type="term" value="F:translation initiation factor activity"/>
    <property type="evidence" value="ECO:0007669"/>
    <property type="project" value="UniProtKB-KW"/>
</dbReference>
<evidence type="ECO:0000313" key="9">
    <source>
        <dbReference type="EMBL" id="ARW59797.1"/>
    </source>
</evidence>
<evidence type="ECO:0000256" key="3">
    <source>
        <dbReference type="ARBA" id="ARBA00022741"/>
    </source>
</evidence>
<dbReference type="InterPro" id="IPR053905">
    <property type="entry name" value="EF-G-like_DII"/>
</dbReference>
<dbReference type="GO" id="GO:0005525">
    <property type="term" value="F:GTP binding"/>
    <property type="evidence" value="ECO:0007669"/>
    <property type="project" value="UniProtKB-KW"/>
</dbReference>
<feature type="domain" description="Tr-type G" evidence="8">
    <location>
        <begin position="260"/>
        <end position="437"/>
    </location>
</feature>
<comment type="similarity">
    <text evidence="1">Belongs to the TRAFAC class translation factor GTPase superfamily. Classic translation factor GTPase family. IF-2 subfamily.</text>
</comment>
<dbReference type="GeneID" id="33348040"/>
<dbReference type="Pfam" id="PF11987">
    <property type="entry name" value="IF-2"/>
    <property type="match status" value="1"/>
</dbReference>
<sequence>MYQSYSNFYLLFSKNYLRCITLYSFEYSESVLNLDLPKLISLLDSKLTNLITVSESSKVIKGSTSNSGYVSYDLNKSYKDNNYSQEDIESKKNKNKIIKKKRTTSHSLSSHDIFVDTSDDLFSSNSLDSSLLKSRKLNSKTKKKNKLKTENLSSTRDLLNTTSDSIGVTSLNPYLAQNAVVIDCPVTVEQLSLKLNMTGAEIITHLFLDQGISVTINQILDVSIAKQVASHYNFTLLDLSDSSRNVSMPEDNLSSFHNVQRPPVITILGHVDHGKTTLLDAILETNLVTKESGGITQAIRGYEMQFQDSLKTYKLIFLDTPGHQSFKEMRFRGAKITDIVLLVIACDDGLKPQTIEAINYIKEMNLYCVVVITKTDTSDKNIDFILNDLATYGLIYEKRGGNLKVVQVSALTGRNINILLSEICQICDLKSFVANPDQLATGTILESYLDKKQGPIAYLLVQNGTLKVGDIAASSGIYGKVKSIVNSSTNKVTLAAPSSVVQVLGFPDLLHAGSVFKVVNNDKEAKEFCASYLHPNSDLSLLKGLDNSVHQSFASDTKQVKLLIKADTQGSLEAVIDLLFSIPQSKVKLRIVSASVGIVANSDIELAIVSQSIIVAFNMDISSGINNLIKKNNLIFKKFRIIYNLFEYVKDIMLDLIEPSYEKVFIGRASVRTVFNMNRGSVAGCYVDQGKLIKMCHIRVYRRDQIVYEGILSSLKIIKDNVSEVLSDHECGLMCDYNLWQKDDIIDAYELVPQKKTLQ</sequence>
<dbReference type="AlphaFoldDB" id="A0A1Z1M115"/>
<dbReference type="InterPro" id="IPR000795">
    <property type="entry name" value="T_Tr_GTP-bd_dom"/>
</dbReference>
<evidence type="ECO:0000256" key="4">
    <source>
        <dbReference type="ARBA" id="ARBA00022917"/>
    </source>
</evidence>
<dbReference type="EMBL" id="MF101410">
    <property type="protein sequence ID" value="ARW59797.1"/>
    <property type="molecule type" value="Genomic_DNA"/>
</dbReference>
<dbReference type="InterPro" id="IPR015760">
    <property type="entry name" value="TIF_IF2"/>
</dbReference>